<feature type="region of interest" description="Disordered" evidence="1">
    <location>
        <begin position="1"/>
        <end position="27"/>
    </location>
</feature>
<keyword evidence="5" id="KW-1185">Reference proteome</keyword>
<feature type="transmembrane region" description="Helical" evidence="2">
    <location>
        <begin position="811"/>
        <end position="831"/>
    </location>
</feature>
<proteinExistence type="predicted"/>
<dbReference type="InterPro" id="IPR033337">
    <property type="entry name" value="TORTIFOLIA1/SINE1-2"/>
</dbReference>
<keyword evidence="2" id="KW-1133">Transmembrane helix</keyword>
<protein>
    <recommendedName>
        <fullName evidence="3">TORTIFOLIA1/SINE1-2 N-terminal domain-containing protein</fullName>
    </recommendedName>
</protein>
<feature type="region of interest" description="Disordered" evidence="1">
    <location>
        <begin position="399"/>
        <end position="434"/>
    </location>
</feature>
<dbReference type="InterPro" id="IPR016024">
    <property type="entry name" value="ARM-type_fold"/>
</dbReference>
<dbReference type="SUPFAM" id="SSF48371">
    <property type="entry name" value="ARM repeat"/>
    <property type="match status" value="1"/>
</dbReference>
<evidence type="ECO:0000256" key="2">
    <source>
        <dbReference type="SAM" id="Phobius"/>
    </source>
</evidence>
<feature type="compositionally biased region" description="Low complexity" evidence="1">
    <location>
        <begin position="1"/>
        <end position="25"/>
    </location>
</feature>
<evidence type="ECO:0000256" key="1">
    <source>
        <dbReference type="SAM" id="MobiDB-lite"/>
    </source>
</evidence>
<feature type="region of interest" description="Disordered" evidence="1">
    <location>
        <begin position="673"/>
        <end position="696"/>
    </location>
</feature>
<dbReference type="AlphaFoldDB" id="A0A9D4U8D7"/>
<comment type="caution">
    <text evidence="4">The sequence shown here is derived from an EMBL/GenBank/DDBJ whole genome shotgun (WGS) entry which is preliminary data.</text>
</comment>
<dbReference type="InterPro" id="IPR057600">
    <property type="entry name" value="TORTIFOLIA1/SINE1-2_N"/>
</dbReference>
<dbReference type="OrthoDB" id="611190at2759"/>
<feature type="compositionally biased region" description="Low complexity" evidence="1">
    <location>
        <begin position="399"/>
        <end position="413"/>
    </location>
</feature>
<reference evidence="4" key="1">
    <citation type="submission" date="2021-01" db="EMBL/GenBank/DDBJ databases">
        <title>Adiantum capillus-veneris genome.</title>
        <authorList>
            <person name="Fang Y."/>
            <person name="Liao Q."/>
        </authorList>
    </citation>
    <scope>NUCLEOTIDE SEQUENCE</scope>
    <source>
        <strain evidence="4">H3</strain>
        <tissue evidence="4">Leaf</tissue>
    </source>
</reference>
<evidence type="ECO:0000313" key="4">
    <source>
        <dbReference type="EMBL" id="KAI5063396.1"/>
    </source>
</evidence>
<dbReference type="GO" id="GO:0005874">
    <property type="term" value="C:microtubule"/>
    <property type="evidence" value="ECO:0007669"/>
    <property type="project" value="InterPro"/>
</dbReference>
<evidence type="ECO:0000313" key="5">
    <source>
        <dbReference type="Proteomes" id="UP000886520"/>
    </source>
</evidence>
<feature type="region of interest" description="Disordered" evidence="1">
    <location>
        <begin position="338"/>
        <end position="380"/>
    </location>
</feature>
<keyword evidence="2" id="KW-0812">Transmembrane</keyword>
<dbReference type="GO" id="GO:0008017">
    <property type="term" value="F:microtubule binding"/>
    <property type="evidence" value="ECO:0007669"/>
    <property type="project" value="InterPro"/>
</dbReference>
<sequence>MAKYPSSSSSPSSTTAHSSPTSPSSAIQLSLQLKQDLAMLTHKDPDTRRSSMEALKQFIEGELDARSMPGFLEQVSGETGKSSCSYAISLFEEVARVHKEATVPFIPRIMAAVLRTLASSAGGAGHANKLHQACAKVVASVARYAIKPASAPSRSLSATDILDSLCQPLLGLLSANVEPVAVGSATCLQAVIEAENWKLAAPELVHDVCSRSSISLVEKGKHSVAHMHLVRSLANFNAGALQDYAGSLLKEGVHILVTIGGSTPGSGSWQQRAAAAQLVGTVIGCVDPRALASELIPTTKALERCRLDKVATVRQAVGEALSVAKKVASKVDPLLLHDGGPEANLANSSPIKGKLPEPRKRGALKKNISRAEESCGSTISGNDVVASQESQCVSYASSPSSSITSISSSSLRSPSPPPTEKSTARIERSPLYPVKQSPMPLTSFIDKYMAETDFPDMLASLRSSDFKENTPFVVKEEDGVGLYRSDDLSFLLYSNGNVITKESDNDELMMGTTDEHLCMTGLDCDHFRAEECVEVDTLEADSCSEKDTNNDGWGKVLGNFGKNLVTEQAGQRHVVTVYNPEGDQNFSKHSKLVANSHGNLYGQKQQKGSCHQVCATEVAKKCMSAEDFLIFSTPRRLVRSLQSVSSTPDSKCSPERDQGLDLDCDALSESGWSVRDNPIAGDNGEDSPRRASVHGQRDMLTRSFEGPHLMGLLSEIQLPDEKVVRCSELAHEINSALQTSSEKIQEASSDVHKGLNTGIDRLANGPPSVCHETSNTSEEQQTPSVLKLRKSTNWSNCACVLGKIHFYVERLLFGTLLLVLAFAAFITILSCKGQHDLHRLVPT</sequence>
<accession>A0A9D4U8D7</accession>
<dbReference type="EMBL" id="JABFUD020000021">
    <property type="protein sequence ID" value="KAI5063396.1"/>
    <property type="molecule type" value="Genomic_DNA"/>
</dbReference>
<name>A0A9D4U8D7_ADICA</name>
<feature type="domain" description="TORTIFOLIA1/SINE1-2 N-terminal" evidence="3">
    <location>
        <begin position="42"/>
        <end position="325"/>
    </location>
</feature>
<evidence type="ECO:0000259" key="3">
    <source>
        <dbReference type="Pfam" id="PF24714"/>
    </source>
</evidence>
<dbReference type="InterPro" id="IPR011989">
    <property type="entry name" value="ARM-like"/>
</dbReference>
<keyword evidence="2" id="KW-0472">Membrane</keyword>
<dbReference type="Proteomes" id="UP000886520">
    <property type="component" value="Chromosome 21"/>
</dbReference>
<dbReference type="Gene3D" id="1.25.10.10">
    <property type="entry name" value="Leucine-rich Repeat Variant"/>
    <property type="match status" value="1"/>
</dbReference>
<dbReference type="PANTHER" id="PTHR31355:SF4">
    <property type="entry name" value="TOG DOMAIN-CONTAINING PROTEIN"/>
    <property type="match status" value="1"/>
</dbReference>
<dbReference type="PANTHER" id="PTHR31355">
    <property type="entry name" value="MICROTUBULE-ASSOCIATED PROTEIN TORTIFOLIA1"/>
    <property type="match status" value="1"/>
</dbReference>
<gene>
    <name evidence="4" type="ORF">GOP47_0021943</name>
</gene>
<organism evidence="4 5">
    <name type="scientific">Adiantum capillus-veneris</name>
    <name type="common">Maidenhair fern</name>
    <dbReference type="NCBI Taxonomy" id="13818"/>
    <lineage>
        <taxon>Eukaryota</taxon>
        <taxon>Viridiplantae</taxon>
        <taxon>Streptophyta</taxon>
        <taxon>Embryophyta</taxon>
        <taxon>Tracheophyta</taxon>
        <taxon>Polypodiopsida</taxon>
        <taxon>Polypodiidae</taxon>
        <taxon>Polypodiales</taxon>
        <taxon>Pteridineae</taxon>
        <taxon>Pteridaceae</taxon>
        <taxon>Vittarioideae</taxon>
        <taxon>Adiantum</taxon>
    </lineage>
</organism>
<dbReference type="Pfam" id="PF24714">
    <property type="entry name" value="TOR1L1_N"/>
    <property type="match status" value="1"/>
</dbReference>